<keyword evidence="2" id="KW-1133">Transmembrane helix</keyword>
<dbReference type="GO" id="GO:0005783">
    <property type="term" value="C:endoplasmic reticulum"/>
    <property type="evidence" value="ECO:0007669"/>
    <property type="project" value="TreeGrafter"/>
</dbReference>
<name>A0AAX6EVW7_IRIPA</name>
<organism evidence="4 5">
    <name type="scientific">Iris pallida</name>
    <name type="common">Sweet iris</name>
    <dbReference type="NCBI Taxonomy" id="29817"/>
    <lineage>
        <taxon>Eukaryota</taxon>
        <taxon>Viridiplantae</taxon>
        <taxon>Streptophyta</taxon>
        <taxon>Embryophyta</taxon>
        <taxon>Tracheophyta</taxon>
        <taxon>Spermatophyta</taxon>
        <taxon>Magnoliopsida</taxon>
        <taxon>Liliopsida</taxon>
        <taxon>Asparagales</taxon>
        <taxon>Iridaceae</taxon>
        <taxon>Iridoideae</taxon>
        <taxon>Irideae</taxon>
        <taxon>Iris</taxon>
    </lineage>
</organism>
<dbReference type="AlphaFoldDB" id="A0AAX6EVW7"/>
<feature type="transmembrane region" description="Helical" evidence="2">
    <location>
        <begin position="20"/>
        <end position="43"/>
    </location>
</feature>
<reference evidence="4" key="1">
    <citation type="journal article" date="2023" name="GigaByte">
        <title>Genome assembly of the bearded iris, Iris pallida Lam.</title>
        <authorList>
            <person name="Bruccoleri R.E."/>
            <person name="Oakeley E.J."/>
            <person name="Faust A.M.E."/>
            <person name="Altorfer M."/>
            <person name="Dessus-Babus S."/>
            <person name="Burckhardt D."/>
            <person name="Oertli M."/>
            <person name="Naumann U."/>
            <person name="Petersen F."/>
            <person name="Wong J."/>
        </authorList>
    </citation>
    <scope>NUCLEOTIDE SEQUENCE</scope>
    <source>
        <strain evidence="4">GSM-AAB239-AS_SAM_17_03QT</strain>
    </source>
</reference>
<dbReference type="Proteomes" id="UP001140949">
    <property type="component" value="Unassembled WGS sequence"/>
</dbReference>
<keyword evidence="2" id="KW-0812">Transmembrane</keyword>
<feature type="region of interest" description="Disordered" evidence="1">
    <location>
        <begin position="52"/>
        <end position="73"/>
    </location>
</feature>
<keyword evidence="5" id="KW-1185">Reference proteome</keyword>
<evidence type="ECO:0000313" key="4">
    <source>
        <dbReference type="EMBL" id="KAJ6808009.1"/>
    </source>
</evidence>
<sequence>MEVLGKLRNLDAYPKINEDFYNRTLSGGIITIASTIVIFFLFISEITVLRGISSGGPSPSISRGTKGNGSRDCSQEQCSLMQSLLGFYDGQR</sequence>
<dbReference type="InterPro" id="IPR039542">
    <property type="entry name" value="Erv_N"/>
</dbReference>
<evidence type="ECO:0000256" key="2">
    <source>
        <dbReference type="SAM" id="Phobius"/>
    </source>
</evidence>
<proteinExistence type="predicted"/>
<keyword evidence="2" id="KW-0472">Membrane</keyword>
<evidence type="ECO:0000259" key="3">
    <source>
        <dbReference type="Pfam" id="PF13850"/>
    </source>
</evidence>
<evidence type="ECO:0000313" key="5">
    <source>
        <dbReference type="Proteomes" id="UP001140949"/>
    </source>
</evidence>
<dbReference type="PANTHER" id="PTHR10984">
    <property type="entry name" value="ENDOPLASMIC RETICULUM-GOLGI INTERMEDIATE COMPARTMENT PROTEIN"/>
    <property type="match status" value="1"/>
</dbReference>
<dbReference type="InterPro" id="IPR045888">
    <property type="entry name" value="Erv"/>
</dbReference>
<comment type="caution">
    <text evidence="4">The sequence shown here is derived from an EMBL/GenBank/DDBJ whole genome shotgun (WGS) entry which is preliminary data.</text>
</comment>
<feature type="compositionally biased region" description="Low complexity" evidence="1">
    <location>
        <begin position="52"/>
        <end position="64"/>
    </location>
</feature>
<evidence type="ECO:0000256" key="1">
    <source>
        <dbReference type="SAM" id="MobiDB-lite"/>
    </source>
</evidence>
<dbReference type="EMBL" id="JANAVB010033620">
    <property type="protein sequence ID" value="KAJ6808009.1"/>
    <property type="molecule type" value="Genomic_DNA"/>
</dbReference>
<accession>A0AAX6EVW7</accession>
<reference evidence="4" key="2">
    <citation type="submission" date="2023-04" db="EMBL/GenBank/DDBJ databases">
        <authorList>
            <person name="Bruccoleri R.E."/>
            <person name="Oakeley E.J."/>
            <person name="Faust A.-M."/>
            <person name="Dessus-Babus S."/>
            <person name="Altorfer M."/>
            <person name="Burckhardt D."/>
            <person name="Oertli M."/>
            <person name="Naumann U."/>
            <person name="Petersen F."/>
            <person name="Wong J."/>
        </authorList>
    </citation>
    <scope>NUCLEOTIDE SEQUENCE</scope>
    <source>
        <strain evidence="4">GSM-AAB239-AS_SAM_17_03QT</strain>
        <tissue evidence="4">Leaf</tissue>
    </source>
</reference>
<dbReference type="PANTHER" id="PTHR10984:SF82">
    <property type="entry name" value="ENDOPLASMIC RETICULUM VESICLE TRANSPORTER PROTEIN"/>
    <property type="match status" value="1"/>
</dbReference>
<protein>
    <submittedName>
        <fullName evidence="4">Endoplasmic reticulum-Golgi intermediate compartment protein 3-like</fullName>
    </submittedName>
</protein>
<gene>
    <name evidence="4" type="ORF">M6B38_168815</name>
</gene>
<dbReference type="GO" id="GO:0030134">
    <property type="term" value="C:COPII-coated ER to Golgi transport vesicle"/>
    <property type="evidence" value="ECO:0007669"/>
    <property type="project" value="TreeGrafter"/>
</dbReference>
<dbReference type="Pfam" id="PF13850">
    <property type="entry name" value="ERGIC_N"/>
    <property type="match status" value="1"/>
</dbReference>
<feature type="domain" description="Endoplasmic reticulum vesicle transporter N-terminal" evidence="3">
    <location>
        <begin position="7"/>
        <end position="49"/>
    </location>
</feature>